<comment type="subcellular location">
    <subcellularLocation>
        <location evidence="6">Cytoplasm</location>
    </subcellularLocation>
</comment>
<name>A0A7C2UJ62_9CREN</name>
<dbReference type="FunFam" id="3.20.20.60:FF:000003">
    <property type="entry name" value="3-methyl-2-oxobutanoate hydroxymethyltransferase"/>
    <property type="match status" value="1"/>
</dbReference>
<keyword evidence="6 9" id="KW-0479">Metal-binding</keyword>
<reference evidence="10" key="1">
    <citation type="journal article" date="2020" name="mSystems">
        <title>Genome- and Community-Level Interaction Insights into Carbon Utilization and Element Cycling Functions of Hydrothermarchaeota in Hydrothermal Sediment.</title>
        <authorList>
            <person name="Zhou Z."/>
            <person name="Liu Y."/>
            <person name="Xu W."/>
            <person name="Pan J."/>
            <person name="Luo Z.H."/>
            <person name="Li M."/>
        </authorList>
    </citation>
    <scope>NUCLEOTIDE SEQUENCE [LARGE SCALE GENOMIC DNA]</scope>
    <source>
        <strain evidence="10">SpSt-1259</strain>
    </source>
</reference>
<evidence type="ECO:0000256" key="9">
    <source>
        <dbReference type="PIRSR" id="PIRSR000388-3"/>
    </source>
</evidence>
<accession>A0A7C2UJ62</accession>
<keyword evidence="4 6" id="KW-0460">Magnesium</keyword>
<feature type="binding site" evidence="6 9">
    <location>
        <position position="46"/>
    </location>
    <ligand>
        <name>Mg(2+)</name>
        <dbReference type="ChEBI" id="CHEBI:18420"/>
    </ligand>
</feature>
<keyword evidence="6" id="KW-0963">Cytoplasm</keyword>
<sequence length="264" mass="28987">MSEKINVRKFLKKKELKEKIVMITAYDAPFARAADEAGVDSILVGDSMAMVMLGMENTLQISLEEMIEHTRAVARVKPKALLVGDMPFMSYETGTARALESGALFVKAGADAVKLEGGEEVTEQIRALVRAGIPVMGHIGLTPQRFLKLGGYRMIGKKKEEEEQIYRDAEAVQEAGAFSVVLEYVVSDIAKRITQKLSIPTICIGAGPHCDGQVLVLHDVLGLSAQSPPFAKRYADLYSIARDAISRYAKEVRSGEFPSPEYYK</sequence>
<evidence type="ECO:0000256" key="2">
    <source>
        <dbReference type="ARBA" id="ARBA00008676"/>
    </source>
</evidence>
<dbReference type="Gene3D" id="3.20.20.60">
    <property type="entry name" value="Phosphoenolpyruvate-binding domains"/>
    <property type="match status" value="1"/>
</dbReference>
<dbReference type="PANTHER" id="PTHR20881:SF0">
    <property type="entry name" value="3-METHYL-2-OXOBUTANOATE HYDROXYMETHYLTRANSFERASE"/>
    <property type="match status" value="1"/>
</dbReference>
<comment type="subunit">
    <text evidence="6">Homodecamer; pentamer of dimers.</text>
</comment>
<dbReference type="EMBL" id="DSFE01000041">
    <property type="protein sequence ID" value="HEU97582.1"/>
    <property type="molecule type" value="Genomic_DNA"/>
</dbReference>
<evidence type="ECO:0000313" key="10">
    <source>
        <dbReference type="EMBL" id="HEU97582.1"/>
    </source>
</evidence>
<dbReference type="PIRSF" id="PIRSF000388">
    <property type="entry name" value="Pantoate_hydroxy_MeTrfase"/>
    <property type="match status" value="1"/>
</dbReference>
<organism evidence="10">
    <name type="scientific">Fervidicoccus fontis</name>
    <dbReference type="NCBI Taxonomy" id="683846"/>
    <lineage>
        <taxon>Archaea</taxon>
        <taxon>Thermoproteota</taxon>
        <taxon>Thermoprotei</taxon>
        <taxon>Fervidicoccales</taxon>
        <taxon>Fervidicoccaceae</taxon>
        <taxon>Fervidicoccus</taxon>
    </lineage>
</organism>
<dbReference type="Pfam" id="PF02548">
    <property type="entry name" value="Pantoate_transf"/>
    <property type="match status" value="1"/>
</dbReference>
<feature type="binding site" evidence="6 8">
    <location>
        <begin position="46"/>
        <end position="47"/>
    </location>
    <ligand>
        <name>3-methyl-2-oxobutanoate</name>
        <dbReference type="ChEBI" id="CHEBI:11851"/>
    </ligand>
</feature>
<comment type="caution">
    <text evidence="10">The sequence shown here is derived from an EMBL/GenBank/DDBJ whole genome shotgun (WGS) entry which is preliminary data.</text>
</comment>
<comment type="similarity">
    <text evidence="2 6">Belongs to the PanB family.</text>
</comment>
<dbReference type="GO" id="GO:0015937">
    <property type="term" value="P:coenzyme A biosynthetic process"/>
    <property type="evidence" value="ECO:0007669"/>
    <property type="project" value="UniProtKB-UniRule"/>
</dbReference>
<evidence type="ECO:0000256" key="5">
    <source>
        <dbReference type="ARBA" id="ARBA00022993"/>
    </source>
</evidence>
<feature type="active site" description="Proton acceptor" evidence="6 7">
    <location>
        <position position="183"/>
    </location>
</feature>
<evidence type="ECO:0000256" key="1">
    <source>
        <dbReference type="ARBA" id="ARBA00005033"/>
    </source>
</evidence>
<dbReference type="PANTHER" id="PTHR20881">
    <property type="entry name" value="3-METHYL-2-OXOBUTANOATE HYDROXYMETHYLTRANSFERASE"/>
    <property type="match status" value="1"/>
</dbReference>
<comment type="function">
    <text evidence="6">Catalyzes the reversible reaction in which hydroxymethyl group from 5,10-methylenetetrahydrofolate is transferred onto alpha-ketoisovalerate to form ketopantoate.</text>
</comment>
<dbReference type="SUPFAM" id="SSF51621">
    <property type="entry name" value="Phosphoenolpyruvate/pyruvate domain"/>
    <property type="match status" value="1"/>
</dbReference>
<keyword evidence="5 6" id="KW-0173">Coenzyme A biosynthesis</keyword>
<evidence type="ECO:0000256" key="8">
    <source>
        <dbReference type="PIRSR" id="PIRSR000388-2"/>
    </source>
</evidence>
<feature type="binding site" evidence="6 8">
    <location>
        <position position="85"/>
    </location>
    <ligand>
        <name>3-methyl-2-oxobutanoate</name>
        <dbReference type="ChEBI" id="CHEBI:11851"/>
    </ligand>
</feature>
<evidence type="ECO:0000256" key="3">
    <source>
        <dbReference type="ARBA" id="ARBA00022679"/>
    </source>
</evidence>
<feature type="binding site" evidence="6 9">
    <location>
        <position position="85"/>
    </location>
    <ligand>
        <name>Mg(2+)</name>
        <dbReference type="ChEBI" id="CHEBI:18420"/>
    </ligand>
</feature>
<gene>
    <name evidence="6 10" type="primary">panB</name>
    <name evidence="10" type="ORF">ENO36_01840</name>
</gene>
<dbReference type="GO" id="GO:0000287">
    <property type="term" value="F:magnesium ion binding"/>
    <property type="evidence" value="ECO:0007669"/>
    <property type="project" value="TreeGrafter"/>
</dbReference>
<comment type="cofactor">
    <cofactor evidence="6 9">
        <name>Mg(2+)</name>
        <dbReference type="ChEBI" id="CHEBI:18420"/>
    </cofactor>
    <text evidence="6 9">Binds 1 Mg(2+) ion per subunit.</text>
</comment>
<dbReference type="HAMAP" id="MF_00156">
    <property type="entry name" value="PanB"/>
    <property type="match status" value="1"/>
</dbReference>
<comment type="catalytic activity">
    <reaction evidence="6">
        <text>(6R)-5,10-methylene-5,6,7,8-tetrahydrofolate + 3-methyl-2-oxobutanoate + H2O = 2-dehydropantoate + (6S)-5,6,7,8-tetrahydrofolate</text>
        <dbReference type="Rhea" id="RHEA:11824"/>
        <dbReference type="ChEBI" id="CHEBI:11561"/>
        <dbReference type="ChEBI" id="CHEBI:11851"/>
        <dbReference type="ChEBI" id="CHEBI:15377"/>
        <dbReference type="ChEBI" id="CHEBI:15636"/>
        <dbReference type="ChEBI" id="CHEBI:57453"/>
        <dbReference type="EC" id="2.1.2.11"/>
    </reaction>
</comment>
<comment type="pathway">
    <text evidence="6">Cofactor biosynthesis; coenzyme A biosynthesis.</text>
</comment>
<comment type="pathway">
    <text evidence="1">Cofactor biosynthesis; (R)-pantothenate biosynthesis; (R)-pantoate from 3-methyl-2-oxobutanoate: step 1/2.</text>
</comment>
<protein>
    <recommendedName>
        <fullName evidence="6">3-methyl-2-oxobutanoate hydroxymethyltransferase</fullName>
        <ecNumber evidence="6">2.1.2.11</ecNumber>
    </recommendedName>
    <alternativeName>
        <fullName evidence="6">Ketopantoate hydroxymethyltransferase</fullName>
        <shortName evidence="6">KPHMT</shortName>
    </alternativeName>
</protein>
<dbReference type="CDD" id="cd06557">
    <property type="entry name" value="KPHMT-like"/>
    <property type="match status" value="1"/>
</dbReference>
<dbReference type="UniPathway" id="UPA00241"/>
<feature type="binding site" evidence="6 9">
    <location>
        <position position="116"/>
    </location>
    <ligand>
        <name>Mg(2+)</name>
        <dbReference type="ChEBI" id="CHEBI:18420"/>
    </ligand>
</feature>
<dbReference type="InterPro" id="IPR003700">
    <property type="entry name" value="Pantoate_hydroxy_MeTrfase"/>
</dbReference>
<evidence type="ECO:0000256" key="7">
    <source>
        <dbReference type="PIRSR" id="PIRSR000388-1"/>
    </source>
</evidence>
<dbReference type="NCBIfam" id="NF001452">
    <property type="entry name" value="PRK00311.1"/>
    <property type="match status" value="1"/>
</dbReference>
<dbReference type="GO" id="GO:0015940">
    <property type="term" value="P:pantothenate biosynthetic process"/>
    <property type="evidence" value="ECO:0007669"/>
    <property type="project" value="UniProtKB-UniRule"/>
</dbReference>
<evidence type="ECO:0000256" key="6">
    <source>
        <dbReference type="HAMAP-Rule" id="MF_00156"/>
    </source>
</evidence>
<evidence type="ECO:0000256" key="4">
    <source>
        <dbReference type="ARBA" id="ARBA00022842"/>
    </source>
</evidence>
<dbReference type="NCBIfam" id="TIGR00222">
    <property type="entry name" value="panB"/>
    <property type="match status" value="1"/>
</dbReference>
<dbReference type="GO" id="GO:0003864">
    <property type="term" value="F:3-methyl-2-oxobutanoate hydroxymethyltransferase activity"/>
    <property type="evidence" value="ECO:0007669"/>
    <property type="project" value="UniProtKB-UniRule"/>
</dbReference>
<dbReference type="InterPro" id="IPR040442">
    <property type="entry name" value="Pyrv_kinase-like_dom_sf"/>
</dbReference>
<dbReference type="GO" id="GO:0005737">
    <property type="term" value="C:cytoplasm"/>
    <property type="evidence" value="ECO:0007669"/>
    <property type="project" value="UniProtKB-SubCell"/>
</dbReference>
<dbReference type="InterPro" id="IPR015813">
    <property type="entry name" value="Pyrv/PenolPyrv_kinase-like_dom"/>
</dbReference>
<feature type="binding site" evidence="6 8">
    <location>
        <position position="114"/>
    </location>
    <ligand>
        <name>3-methyl-2-oxobutanoate</name>
        <dbReference type="ChEBI" id="CHEBI:11851"/>
    </ligand>
</feature>
<keyword evidence="3 6" id="KW-0808">Transferase</keyword>
<dbReference type="AlphaFoldDB" id="A0A7C2UJ62"/>
<dbReference type="Proteomes" id="UP000885664">
    <property type="component" value="Unassembled WGS sequence"/>
</dbReference>
<proteinExistence type="inferred from homology"/>
<dbReference type="EC" id="2.1.2.11" evidence="6"/>